<dbReference type="Pfam" id="PF02984">
    <property type="entry name" value="Cyclin_C"/>
    <property type="match status" value="1"/>
</dbReference>
<name>A0A0P8YEL6_DROAN</name>
<dbReference type="InterPro" id="IPR004367">
    <property type="entry name" value="Cyclin_C-dom"/>
</dbReference>
<evidence type="ECO:0000313" key="3">
    <source>
        <dbReference type="Proteomes" id="UP000007801"/>
    </source>
</evidence>
<reference evidence="2 3" key="1">
    <citation type="journal article" date="2007" name="Nature">
        <title>Evolution of genes and genomes on the Drosophila phylogeny.</title>
        <authorList>
            <consortium name="Drosophila 12 Genomes Consortium"/>
            <person name="Clark A.G."/>
            <person name="Eisen M.B."/>
            <person name="Smith D.R."/>
            <person name="Bergman C.M."/>
            <person name="Oliver B."/>
            <person name="Markow T.A."/>
            <person name="Kaufman T.C."/>
            <person name="Kellis M."/>
            <person name="Gelbart W."/>
            <person name="Iyer V.N."/>
            <person name="Pollard D.A."/>
            <person name="Sackton T.B."/>
            <person name="Larracuente A.M."/>
            <person name="Singh N.D."/>
            <person name="Abad J.P."/>
            <person name="Abt D.N."/>
            <person name="Adryan B."/>
            <person name="Aguade M."/>
            <person name="Akashi H."/>
            <person name="Anderson W.W."/>
            <person name="Aquadro C.F."/>
            <person name="Ardell D.H."/>
            <person name="Arguello R."/>
            <person name="Artieri C.G."/>
            <person name="Barbash D.A."/>
            <person name="Barker D."/>
            <person name="Barsanti P."/>
            <person name="Batterham P."/>
            <person name="Batzoglou S."/>
            <person name="Begun D."/>
            <person name="Bhutkar A."/>
            <person name="Blanco E."/>
            <person name="Bosak S.A."/>
            <person name="Bradley R.K."/>
            <person name="Brand A.D."/>
            <person name="Brent M.R."/>
            <person name="Brooks A.N."/>
            <person name="Brown R.H."/>
            <person name="Butlin R.K."/>
            <person name="Caggese C."/>
            <person name="Calvi B.R."/>
            <person name="Bernardo de Carvalho A."/>
            <person name="Caspi A."/>
            <person name="Castrezana S."/>
            <person name="Celniker S.E."/>
            <person name="Chang J.L."/>
            <person name="Chapple C."/>
            <person name="Chatterji S."/>
            <person name="Chinwalla A."/>
            <person name="Civetta A."/>
            <person name="Clifton S.W."/>
            <person name="Comeron J.M."/>
            <person name="Costello J.C."/>
            <person name="Coyne J.A."/>
            <person name="Daub J."/>
            <person name="David R.G."/>
            <person name="Delcher A.L."/>
            <person name="Delehaunty K."/>
            <person name="Do C.B."/>
            <person name="Ebling H."/>
            <person name="Edwards K."/>
            <person name="Eickbush T."/>
            <person name="Evans J.D."/>
            <person name="Filipski A."/>
            <person name="Findeiss S."/>
            <person name="Freyhult E."/>
            <person name="Fulton L."/>
            <person name="Fulton R."/>
            <person name="Garcia A.C."/>
            <person name="Gardiner A."/>
            <person name="Garfield D.A."/>
            <person name="Garvin B.E."/>
            <person name="Gibson G."/>
            <person name="Gilbert D."/>
            <person name="Gnerre S."/>
            <person name="Godfrey J."/>
            <person name="Good R."/>
            <person name="Gotea V."/>
            <person name="Gravely B."/>
            <person name="Greenberg A.J."/>
            <person name="Griffiths-Jones S."/>
            <person name="Gross S."/>
            <person name="Guigo R."/>
            <person name="Gustafson E.A."/>
            <person name="Haerty W."/>
            <person name="Hahn M.W."/>
            <person name="Halligan D.L."/>
            <person name="Halpern A.L."/>
            <person name="Halter G.M."/>
            <person name="Han M.V."/>
            <person name="Heger A."/>
            <person name="Hillier L."/>
            <person name="Hinrichs A.S."/>
            <person name="Holmes I."/>
            <person name="Hoskins R.A."/>
            <person name="Hubisz M.J."/>
            <person name="Hultmark D."/>
            <person name="Huntley M.A."/>
            <person name="Jaffe D.B."/>
            <person name="Jagadeeshan S."/>
            <person name="Jeck W.R."/>
            <person name="Johnson J."/>
            <person name="Jones C.D."/>
            <person name="Jordan W.C."/>
            <person name="Karpen G.H."/>
            <person name="Kataoka E."/>
            <person name="Keightley P.D."/>
            <person name="Kheradpour P."/>
            <person name="Kirkness E.F."/>
            <person name="Koerich L.B."/>
            <person name="Kristiansen K."/>
            <person name="Kudrna D."/>
            <person name="Kulathinal R.J."/>
            <person name="Kumar S."/>
            <person name="Kwok R."/>
            <person name="Lander E."/>
            <person name="Langley C.H."/>
            <person name="Lapoint R."/>
            <person name="Lazzaro B.P."/>
            <person name="Lee S.J."/>
            <person name="Levesque L."/>
            <person name="Li R."/>
            <person name="Lin C.F."/>
            <person name="Lin M.F."/>
            <person name="Lindblad-Toh K."/>
            <person name="Llopart A."/>
            <person name="Long M."/>
            <person name="Low L."/>
            <person name="Lozovsky E."/>
            <person name="Lu J."/>
            <person name="Luo M."/>
            <person name="Machado C.A."/>
            <person name="Makalowski W."/>
            <person name="Marzo M."/>
            <person name="Matsuda M."/>
            <person name="Matzkin L."/>
            <person name="McAllister B."/>
            <person name="McBride C.S."/>
            <person name="McKernan B."/>
            <person name="McKernan K."/>
            <person name="Mendez-Lago M."/>
            <person name="Minx P."/>
            <person name="Mollenhauer M.U."/>
            <person name="Montooth K."/>
            <person name="Mount S.M."/>
            <person name="Mu X."/>
            <person name="Myers E."/>
            <person name="Negre B."/>
            <person name="Newfeld S."/>
            <person name="Nielsen R."/>
            <person name="Noor M.A."/>
            <person name="O'Grady P."/>
            <person name="Pachter L."/>
            <person name="Papaceit M."/>
            <person name="Parisi M.J."/>
            <person name="Parisi M."/>
            <person name="Parts L."/>
            <person name="Pedersen J.S."/>
            <person name="Pesole G."/>
            <person name="Phillippy A.M."/>
            <person name="Ponting C.P."/>
            <person name="Pop M."/>
            <person name="Porcelli D."/>
            <person name="Powell J.R."/>
            <person name="Prohaska S."/>
            <person name="Pruitt K."/>
            <person name="Puig M."/>
            <person name="Quesneville H."/>
            <person name="Ram K.R."/>
            <person name="Rand D."/>
            <person name="Rasmussen M.D."/>
            <person name="Reed L.K."/>
            <person name="Reenan R."/>
            <person name="Reily A."/>
            <person name="Remington K.A."/>
            <person name="Rieger T.T."/>
            <person name="Ritchie M.G."/>
            <person name="Robin C."/>
            <person name="Rogers Y.H."/>
            <person name="Rohde C."/>
            <person name="Rozas J."/>
            <person name="Rubenfield M.J."/>
            <person name="Ruiz A."/>
            <person name="Russo S."/>
            <person name="Salzberg S.L."/>
            <person name="Sanchez-Gracia A."/>
            <person name="Saranga D.J."/>
            <person name="Sato H."/>
            <person name="Schaeffer S.W."/>
            <person name="Schatz M.C."/>
            <person name="Schlenke T."/>
            <person name="Schwartz R."/>
            <person name="Segarra C."/>
            <person name="Singh R.S."/>
            <person name="Sirot L."/>
            <person name="Sirota M."/>
            <person name="Sisneros N.B."/>
            <person name="Smith C.D."/>
            <person name="Smith T.F."/>
            <person name="Spieth J."/>
            <person name="Stage D.E."/>
            <person name="Stark A."/>
            <person name="Stephan W."/>
            <person name="Strausberg R.L."/>
            <person name="Strempel S."/>
            <person name="Sturgill D."/>
            <person name="Sutton G."/>
            <person name="Sutton G.G."/>
            <person name="Tao W."/>
            <person name="Teichmann S."/>
            <person name="Tobari Y.N."/>
            <person name="Tomimura Y."/>
            <person name="Tsolas J.M."/>
            <person name="Valente V.L."/>
            <person name="Venter E."/>
            <person name="Venter J.C."/>
            <person name="Vicario S."/>
            <person name="Vieira F.G."/>
            <person name="Vilella A.J."/>
            <person name="Villasante A."/>
            <person name="Walenz B."/>
            <person name="Wang J."/>
            <person name="Wasserman M."/>
            <person name="Watts T."/>
            <person name="Wilson D."/>
            <person name="Wilson R.K."/>
            <person name="Wing R.A."/>
            <person name="Wolfner M.F."/>
            <person name="Wong A."/>
            <person name="Wong G.K."/>
            <person name="Wu C.I."/>
            <person name="Wu G."/>
            <person name="Yamamoto D."/>
            <person name="Yang H.P."/>
            <person name="Yang S.P."/>
            <person name="Yorke J.A."/>
            <person name="Yoshida K."/>
            <person name="Zdobnov E."/>
            <person name="Zhang P."/>
            <person name="Zhang Y."/>
            <person name="Zimin A.V."/>
            <person name="Baldwin J."/>
            <person name="Abdouelleil A."/>
            <person name="Abdulkadir J."/>
            <person name="Abebe A."/>
            <person name="Abera B."/>
            <person name="Abreu J."/>
            <person name="Acer S.C."/>
            <person name="Aftuck L."/>
            <person name="Alexander A."/>
            <person name="An P."/>
            <person name="Anderson E."/>
            <person name="Anderson S."/>
            <person name="Arachi H."/>
            <person name="Azer M."/>
            <person name="Bachantsang P."/>
            <person name="Barry A."/>
            <person name="Bayul T."/>
            <person name="Berlin A."/>
            <person name="Bessette D."/>
            <person name="Bloom T."/>
            <person name="Blye J."/>
            <person name="Boguslavskiy L."/>
            <person name="Bonnet C."/>
            <person name="Boukhgalter B."/>
            <person name="Bourzgui I."/>
            <person name="Brown A."/>
            <person name="Cahill P."/>
            <person name="Channer S."/>
            <person name="Cheshatsang Y."/>
            <person name="Chuda L."/>
            <person name="Citroen M."/>
            <person name="Collymore A."/>
            <person name="Cooke P."/>
            <person name="Costello M."/>
            <person name="D'Aco K."/>
            <person name="Daza R."/>
            <person name="De Haan G."/>
            <person name="DeGray S."/>
            <person name="DeMaso C."/>
            <person name="Dhargay N."/>
            <person name="Dooley K."/>
            <person name="Dooley E."/>
            <person name="Doricent M."/>
            <person name="Dorje P."/>
            <person name="Dorjee K."/>
            <person name="Dupes A."/>
            <person name="Elong R."/>
            <person name="Falk J."/>
            <person name="Farina A."/>
            <person name="Faro S."/>
            <person name="Ferguson D."/>
            <person name="Fisher S."/>
            <person name="Foley C.D."/>
            <person name="Franke A."/>
            <person name="Friedrich D."/>
            <person name="Gadbois L."/>
            <person name="Gearin G."/>
            <person name="Gearin C.R."/>
            <person name="Giannoukos G."/>
            <person name="Goode T."/>
            <person name="Graham J."/>
            <person name="Grandbois E."/>
            <person name="Grewal S."/>
            <person name="Gyaltsen K."/>
            <person name="Hafez N."/>
            <person name="Hagos B."/>
            <person name="Hall J."/>
            <person name="Henson C."/>
            <person name="Hollinger A."/>
            <person name="Honan T."/>
            <person name="Huard M.D."/>
            <person name="Hughes L."/>
            <person name="Hurhula B."/>
            <person name="Husby M.E."/>
            <person name="Kamat A."/>
            <person name="Kanga B."/>
            <person name="Kashin S."/>
            <person name="Khazanovich D."/>
            <person name="Kisner P."/>
            <person name="Lance K."/>
            <person name="Lara M."/>
            <person name="Lee W."/>
            <person name="Lennon N."/>
            <person name="Letendre F."/>
            <person name="LeVine R."/>
            <person name="Lipovsky A."/>
            <person name="Liu X."/>
            <person name="Liu J."/>
            <person name="Liu S."/>
            <person name="Lokyitsang T."/>
            <person name="Lokyitsang Y."/>
            <person name="Lubonja R."/>
            <person name="Lui A."/>
            <person name="MacDonald P."/>
            <person name="Magnisalis V."/>
            <person name="Maru K."/>
            <person name="Matthews C."/>
            <person name="McCusker W."/>
            <person name="McDonough S."/>
            <person name="Mehta T."/>
            <person name="Meldrim J."/>
            <person name="Meneus L."/>
            <person name="Mihai O."/>
            <person name="Mihalev A."/>
            <person name="Mihova T."/>
            <person name="Mittelman R."/>
            <person name="Mlenga V."/>
            <person name="Montmayeur A."/>
            <person name="Mulrain L."/>
            <person name="Navidi A."/>
            <person name="Naylor J."/>
            <person name="Negash T."/>
            <person name="Nguyen T."/>
            <person name="Nguyen N."/>
            <person name="Nicol R."/>
            <person name="Norbu C."/>
            <person name="Norbu N."/>
            <person name="Novod N."/>
            <person name="O'Neill B."/>
            <person name="Osman S."/>
            <person name="Markiewicz E."/>
            <person name="Oyono O.L."/>
            <person name="Patti C."/>
            <person name="Phunkhang P."/>
            <person name="Pierre F."/>
            <person name="Priest M."/>
            <person name="Raghuraman S."/>
            <person name="Rege F."/>
            <person name="Reyes R."/>
            <person name="Rise C."/>
            <person name="Rogov P."/>
            <person name="Ross K."/>
            <person name="Ryan E."/>
            <person name="Settipalli S."/>
            <person name="Shea T."/>
            <person name="Sherpa N."/>
            <person name="Shi L."/>
            <person name="Shih D."/>
            <person name="Sparrow T."/>
            <person name="Spaulding J."/>
            <person name="Stalker J."/>
            <person name="Stange-Thomann N."/>
            <person name="Stavropoulos S."/>
            <person name="Stone C."/>
            <person name="Strader C."/>
            <person name="Tesfaye S."/>
            <person name="Thomson T."/>
            <person name="Thoulutsang Y."/>
            <person name="Thoulutsang D."/>
            <person name="Topham K."/>
            <person name="Topping I."/>
            <person name="Tsamla T."/>
            <person name="Vassiliev H."/>
            <person name="Vo A."/>
            <person name="Wangchuk T."/>
            <person name="Wangdi T."/>
            <person name="Weiand M."/>
            <person name="Wilkinson J."/>
            <person name="Wilson A."/>
            <person name="Yadav S."/>
            <person name="Young G."/>
            <person name="Yu Q."/>
            <person name="Zembek L."/>
            <person name="Zhong D."/>
            <person name="Zimmer A."/>
            <person name="Zwirko Z."/>
            <person name="Jaffe D.B."/>
            <person name="Alvarez P."/>
            <person name="Brockman W."/>
            <person name="Butler J."/>
            <person name="Chin C."/>
            <person name="Gnerre S."/>
            <person name="Grabherr M."/>
            <person name="Kleber M."/>
            <person name="Mauceli E."/>
            <person name="MacCallum I."/>
        </authorList>
    </citation>
    <scope>NUCLEOTIDE SEQUENCE [LARGE SCALE GENOMIC DNA]</scope>
    <source>
        <strain evidence="3">Tucson 14024-0371.13</strain>
    </source>
</reference>
<sequence>MEKVRRHAQAFISLAAKEHTFTTYSSSTIAASSIATSMHGLKWNVRSGHNLNFLLSHLTNITKAPQAQLKECMLHMEDIFNEHSRNMRHFCLDIQQSQSSAIYLQGHFHVQHPEYIQEHGATPFSQMSVVSLPLSGTSDSLKQHKHHSFKSVLPCRIKACSMHKHASTEIDKHTI</sequence>
<evidence type="ECO:0000313" key="2">
    <source>
        <dbReference type="EMBL" id="KPU77345.1"/>
    </source>
</evidence>
<dbReference type="OrthoDB" id="306099at2759"/>
<dbReference type="InParanoid" id="A0A0P8YEL6"/>
<dbReference type="EMBL" id="CH902647">
    <property type="protein sequence ID" value="KPU77345.1"/>
    <property type="molecule type" value="Genomic_DNA"/>
</dbReference>
<dbReference type="SUPFAM" id="SSF47954">
    <property type="entry name" value="Cyclin-like"/>
    <property type="match status" value="1"/>
</dbReference>
<dbReference type="AlphaFoldDB" id="A0A0P8YEL6"/>
<dbReference type="STRING" id="7217.A0A0P8YEL6"/>
<feature type="domain" description="Cyclin C-terminal" evidence="1">
    <location>
        <begin position="3"/>
        <end position="96"/>
    </location>
</feature>
<gene>
    <name evidence="2" type="primary">Dana\GF27626</name>
    <name evidence="2" type="ORF">GF27626</name>
</gene>
<organism evidence="2 3">
    <name type="scientific">Drosophila ananassae</name>
    <name type="common">Fruit fly</name>
    <dbReference type="NCBI Taxonomy" id="7217"/>
    <lineage>
        <taxon>Eukaryota</taxon>
        <taxon>Metazoa</taxon>
        <taxon>Ecdysozoa</taxon>
        <taxon>Arthropoda</taxon>
        <taxon>Hexapoda</taxon>
        <taxon>Insecta</taxon>
        <taxon>Pterygota</taxon>
        <taxon>Neoptera</taxon>
        <taxon>Endopterygota</taxon>
        <taxon>Diptera</taxon>
        <taxon>Brachycera</taxon>
        <taxon>Muscomorpha</taxon>
        <taxon>Ephydroidea</taxon>
        <taxon>Drosophilidae</taxon>
        <taxon>Drosophila</taxon>
        <taxon>Sophophora</taxon>
    </lineage>
</organism>
<dbReference type="InterPro" id="IPR036915">
    <property type="entry name" value="Cyclin-like_sf"/>
</dbReference>
<keyword evidence="3" id="KW-1185">Reference proteome</keyword>
<accession>A0A0P8YEL6</accession>
<protein>
    <recommendedName>
        <fullName evidence="1">Cyclin C-terminal domain-containing protein</fullName>
    </recommendedName>
</protein>
<proteinExistence type="predicted"/>
<evidence type="ECO:0000259" key="1">
    <source>
        <dbReference type="Pfam" id="PF02984"/>
    </source>
</evidence>
<dbReference type="Gene3D" id="1.10.472.10">
    <property type="entry name" value="Cyclin-like"/>
    <property type="match status" value="1"/>
</dbReference>
<dbReference type="Proteomes" id="UP000007801">
    <property type="component" value="Unassembled WGS sequence"/>
</dbReference>